<evidence type="ECO:0000256" key="2">
    <source>
        <dbReference type="ARBA" id="ARBA00022679"/>
    </source>
</evidence>
<evidence type="ECO:0000313" key="4">
    <source>
        <dbReference type="EMBL" id="EOY10278.1"/>
    </source>
</evidence>
<dbReference type="Gene3D" id="3.30.559.10">
    <property type="entry name" value="Chloramphenicol acetyltransferase-like domain"/>
    <property type="match status" value="2"/>
</dbReference>
<protein>
    <submittedName>
        <fullName evidence="4">Benzoyl coenzyme A: Benzyl alcohol benzoyl transferase</fullName>
    </submittedName>
</protein>
<evidence type="ECO:0000313" key="5">
    <source>
        <dbReference type="Proteomes" id="UP000026915"/>
    </source>
</evidence>
<dbReference type="GO" id="GO:0016747">
    <property type="term" value="F:acyltransferase activity, transferring groups other than amino-acyl groups"/>
    <property type="evidence" value="ECO:0000318"/>
    <property type="project" value="GO_Central"/>
</dbReference>
<name>A0A061F054_THECC</name>
<feature type="region of interest" description="Disordered" evidence="3">
    <location>
        <begin position="47"/>
        <end position="68"/>
    </location>
</feature>
<comment type="similarity">
    <text evidence="1">Belongs to the plant acyltransferase family.</text>
</comment>
<sequence length="540" mass="60148">MLQKNYIKGVPRVKEPKGVPNAQVPRGVPSVEVLRGVISTETPSGVLSVEGSRGIPSTEAPRGVPNAETPRNNWTCNISRAPRIMCSHRNSDDGVYSDGRSTSLAFKVRRCEPELVVPAKPTPREYKPLSDIDDREGHRFEYPVIQFYRYSPSMQGRDPARVIRDALAKTLVFYYPYAGRLREGPNRKLTVDCTGEGVLFSEGDADVTLEQFGEELQPPFPCMEELLYDVPGYGGVLNCPLLLIQVTRLKCGGFIFALRHNHTMSDAIGLVQFMSAMGEMARGALAPTISPVWERHLLNARNPPRITCTHHEFEQVIHTNANIITQLDNMVHRSFFFGPKQVSALRRFAPPHRRCSTFDIIAACLWRCHTIALQLDPNEDVGIICVVNARSKFNPPLPLGYYGNAIAYPATLTTVGKLCQNPLWYAIELVKQTKAKVTEEYMKSTADFLVTRGRPALSLTRSFLVSDVTRAKFEDVDFGWGKAAYAGQAKIMDGSHLLPFTNKKGEDGIIMPICLPATLMERFVKELDSMLKDESTVGGM</sequence>
<dbReference type="AlphaFoldDB" id="A0A061F054"/>
<dbReference type="InParanoid" id="A0A061F054"/>
<keyword evidence="2 4" id="KW-0808">Transferase</keyword>
<dbReference type="PANTHER" id="PTHR31147">
    <property type="entry name" value="ACYL TRANSFERASE 4"/>
    <property type="match status" value="1"/>
</dbReference>
<evidence type="ECO:0000256" key="3">
    <source>
        <dbReference type="SAM" id="MobiDB-lite"/>
    </source>
</evidence>
<dbReference type="SUPFAM" id="SSF52777">
    <property type="entry name" value="CoA-dependent acyltransferases"/>
    <property type="match status" value="1"/>
</dbReference>
<keyword evidence="5" id="KW-1185">Reference proteome</keyword>
<dbReference type="HOGENOM" id="CLU_014546_2_2_1"/>
<dbReference type="OMA" id="SFKVHRQ"/>
<proteinExistence type="inferred from homology"/>
<dbReference type="Pfam" id="PF02458">
    <property type="entry name" value="Transferase"/>
    <property type="match status" value="1"/>
</dbReference>
<organism evidence="4 5">
    <name type="scientific">Theobroma cacao</name>
    <name type="common">Cacao</name>
    <name type="synonym">Cocoa</name>
    <dbReference type="NCBI Taxonomy" id="3641"/>
    <lineage>
        <taxon>Eukaryota</taxon>
        <taxon>Viridiplantae</taxon>
        <taxon>Streptophyta</taxon>
        <taxon>Embryophyta</taxon>
        <taxon>Tracheophyta</taxon>
        <taxon>Spermatophyta</taxon>
        <taxon>Magnoliopsida</taxon>
        <taxon>eudicotyledons</taxon>
        <taxon>Gunneridae</taxon>
        <taxon>Pentapetalae</taxon>
        <taxon>rosids</taxon>
        <taxon>malvids</taxon>
        <taxon>Malvales</taxon>
        <taxon>Malvaceae</taxon>
        <taxon>Byttnerioideae</taxon>
        <taxon>Theobroma</taxon>
    </lineage>
</organism>
<dbReference type="InterPro" id="IPR050898">
    <property type="entry name" value="Plant_acyltransferase"/>
</dbReference>
<evidence type="ECO:0000256" key="1">
    <source>
        <dbReference type="ARBA" id="ARBA00009861"/>
    </source>
</evidence>
<accession>A0A061F054</accession>
<reference evidence="4 5" key="1">
    <citation type="journal article" date="2013" name="Genome Biol.">
        <title>The genome sequence of the most widely cultivated cacao type and its use to identify candidate genes regulating pod color.</title>
        <authorList>
            <person name="Motamayor J.C."/>
            <person name="Mockaitis K."/>
            <person name="Schmutz J."/>
            <person name="Haiminen N."/>
            <person name="Iii D.L."/>
            <person name="Cornejo O."/>
            <person name="Findley S.D."/>
            <person name="Zheng P."/>
            <person name="Utro F."/>
            <person name="Royaert S."/>
            <person name="Saski C."/>
            <person name="Jenkins J."/>
            <person name="Podicheti R."/>
            <person name="Zhao M."/>
            <person name="Scheffler B.E."/>
            <person name="Stack J.C."/>
            <person name="Feltus F.A."/>
            <person name="Mustiga G.M."/>
            <person name="Amores F."/>
            <person name="Phillips W."/>
            <person name="Marelli J.P."/>
            <person name="May G.D."/>
            <person name="Shapiro H."/>
            <person name="Ma J."/>
            <person name="Bustamante C.D."/>
            <person name="Schnell R.J."/>
            <person name="Main D."/>
            <person name="Gilbert D."/>
            <person name="Parida L."/>
            <person name="Kuhn D.N."/>
        </authorList>
    </citation>
    <scope>NUCLEOTIDE SEQUENCE [LARGE SCALE GENOMIC DNA]</scope>
    <source>
        <strain evidence="5">cv. Matina 1-6</strain>
    </source>
</reference>
<dbReference type="Gramene" id="EOY10278">
    <property type="protein sequence ID" value="EOY10278"/>
    <property type="gene ID" value="TCM_025647"/>
</dbReference>
<dbReference type="Proteomes" id="UP000026915">
    <property type="component" value="Chromosome 5"/>
</dbReference>
<dbReference type="InterPro" id="IPR023213">
    <property type="entry name" value="CAT-like_dom_sf"/>
</dbReference>
<dbReference type="PANTHER" id="PTHR31147:SF66">
    <property type="entry name" value="OS05G0315700 PROTEIN"/>
    <property type="match status" value="1"/>
</dbReference>
<dbReference type="EMBL" id="CM001883">
    <property type="protein sequence ID" value="EOY10278.1"/>
    <property type="molecule type" value="Genomic_DNA"/>
</dbReference>
<gene>
    <name evidence="4" type="ORF">TCM_025647</name>
</gene>
<dbReference type="eggNOG" id="ENOG502QUSI">
    <property type="taxonomic scope" value="Eukaryota"/>
</dbReference>